<dbReference type="EMBL" id="LIHL02000016">
    <property type="protein sequence ID" value="KAF5444129.1"/>
    <property type="molecule type" value="Genomic_DNA"/>
</dbReference>
<dbReference type="Gramene" id="Jr16_19780_p1">
    <property type="protein sequence ID" value="cds.Jr16_19780_p1"/>
    <property type="gene ID" value="Jr16_19780"/>
</dbReference>
<dbReference type="InterPro" id="IPR038273">
    <property type="entry name" value="Ndc80_sf"/>
</dbReference>
<keyword evidence="5 9" id="KW-0175">Coiled coil</keyword>
<comment type="similarity">
    <text evidence="1 8">Belongs to the NDC80/HEC1 family.</text>
</comment>
<gene>
    <name evidence="12" type="ORF">F2P56_036631</name>
</gene>
<evidence type="ECO:0000313" key="12">
    <source>
        <dbReference type="EMBL" id="KAF5444129.1"/>
    </source>
</evidence>
<evidence type="ECO:0000259" key="11">
    <source>
        <dbReference type="Pfam" id="PF03801"/>
    </source>
</evidence>
<keyword evidence="8" id="KW-0995">Kinetochore</keyword>
<dbReference type="AlphaFoldDB" id="A0A833WTH7"/>
<keyword evidence="3 8" id="KW-0132">Cell division</keyword>
<dbReference type="GO" id="GO:0051301">
    <property type="term" value="P:cell division"/>
    <property type="evidence" value="ECO:0007669"/>
    <property type="project" value="UniProtKB-UniRule"/>
</dbReference>
<evidence type="ECO:0000256" key="6">
    <source>
        <dbReference type="ARBA" id="ARBA00023306"/>
    </source>
</evidence>
<evidence type="ECO:0000256" key="1">
    <source>
        <dbReference type="ARBA" id="ARBA00007050"/>
    </source>
</evidence>
<dbReference type="Pfam" id="PF03801">
    <property type="entry name" value="Ndc80_HEC"/>
    <property type="match status" value="1"/>
</dbReference>
<proteinExistence type="inferred from homology"/>
<evidence type="ECO:0000256" key="10">
    <source>
        <dbReference type="SAM" id="MobiDB-lite"/>
    </source>
</evidence>
<evidence type="ECO:0000256" key="4">
    <source>
        <dbReference type="ARBA" id="ARBA00022776"/>
    </source>
</evidence>
<protein>
    <recommendedName>
        <fullName evidence="8">Kinetochore protein NDC80</fullName>
    </recommendedName>
</protein>
<dbReference type="GO" id="GO:0031262">
    <property type="term" value="C:Ndc80 complex"/>
    <property type="evidence" value="ECO:0007669"/>
    <property type="project" value="UniProtKB-UniRule"/>
</dbReference>
<comment type="subunit">
    <text evidence="8">Component of the NDC80 complex.</text>
</comment>
<comment type="function">
    <text evidence="8">Acts as a component of the essential kinetochore-associated NDC80 complex, which is required for chromosome segregation and spindle checkpoint activity.</text>
</comment>
<evidence type="ECO:0000256" key="8">
    <source>
        <dbReference type="RuleBase" id="RU368072"/>
    </source>
</evidence>
<feature type="coiled-coil region" evidence="9">
    <location>
        <begin position="462"/>
        <end position="496"/>
    </location>
</feature>
<evidence type="ECO:0000256" key="9">
    <source>
        <dbReference type="SAM" id="Coils"/>
    </source>
</evidence>
<feature type="non-terminal residue" evidence="12">
    <location>
        <position position="604"/>
    </location>
</feature>
<dbReference type="Proteomes" id="UP000619265">
    <property type="component" value="Unassembled WGS sequence"/>
</dbReference>
<name>A0A833WTH7_JUGRE</name>
<feature type="coiled-coil region" evidence="9">
    <location>
        <begin position="289"/>
        <end position="361"/>
    </location>
</feature>
<dbReference type="PANTHER" id="PTHR46681">
    <property type="entry name" value="KINETOCHORE PROTEIN NDC80 HOMOLOG"/>
    <property type="match status" value="1"/>
</dbReference>
<evidence type="ECO:0000256" key="3">
    <source>
        <dbReference type="ARBA" id="ARBA00022618"/>
    </source>
</evidence>
<dbReference type="InterPro" id="IPR055260">
    <property type="entry name" value="Ndc80_CH"/>
</dbReference>
<dbReference type="Gene3D" id="1.10.418.30">
    <property type="entry name" value="Ncd80 complex, Ncd80 subunit"/>
    <property type="match status" value="1"/>
</dbReference>
<keyword evidence="6 8" id="KW-0131">Cell cycle</keyword>
<dbReference type="PANTHER" id="PTHR46681:SF1">
    <property type="entry name" value="KINETOCHORE PROTEIN NDC80 HOMOLOG"/>
    <property type="match status" value="1"/>
</dbReference>
<keyword evidence="8" id="KW-0539">Nucleus</keyword>
<evidence type="ECO:0000256" key="5">
    <source>
        <dbReference type="ARBA" id="ARBA00023054"/>
    </source>
</evidence>
<evidence type="ECO:0000313" key="13">
    <source>
        <dbReference type="Proteomes" id="UP000619265"/>
    </source>
</evidence>
<dbReference type="GO" id="GO:0051315">
    <property type="term" value="P:attachment of mitotic spindle microtubules to kinetochore"/>
    <property type="evidence" value="ECO:0007669"/>
    <property type="project" value="UniProtKB-UniRule"/>
</dbReference>
<organism evidence="12 13">
    <name type="scientific">Juglans regia</name>
    <name type="common">English walnut</name>
    <dbReference type="NCBI Taxonomy" id="51240"/>
    <lineage>
        <taxon>Eukaryota</taxon>
        <taxon>Viridiplantae</taxon>
        <taxon>Streptophyta</taxon>
        <taxon>Embryophyta</taxon>
        <taxon>Tracheophyta</taxon>
        <taxon>Spermatophyta</taxon>
        <taxon>Magnoliopsida</taxon>
        <taxon>eudicotyledons</taxon>
        <taxon>Gunneridae</taxon>
        <taxon>Pentapetalae</taxon>
        <taxon>rosids</taxon>
        <taxon>fabids</taxon>
        <taxon>Fagales</taxon>
        <taxon>Juglandaceae</taxon>
        <taxon>Juglans</taxon>
    </lineage>
</organism>
<reference evidence="12" key="1">
    <citation type="submission" date="2015-10" db="EMBL/GenBank/DDBJ databases">
        <authorList>
            <person name="Martinez-Garcia P.J."/>
            <person name="Crepeau M.W."/>
            <person name="Puiu D."/>
            <person name="Gonzalez-Ibeas D."/>
            <person name="Whalen J."/>
            <person name="Stevens K."/>
            <person name="Paul R."/>
            <person name="Butterfield T."/>
            <person name="Britton M."/>
            <person name="Reagan R."/>
            <person name="Chakraborty S."/>
            <person name="Walawage S.L."/>
            <person name="Vasquez-Gross H.A."/>
            <person name="Cardeno C."/>
            <person name="Famula R."/>
            <person name="Pratt K."/>
            <person name="Kuruganti S."/>
            <person name="Aradhya M.K."/>
            <person name="Leslie C.A."/>
            <person name="Dandekar A.M."/>
            <person name="Salzberg S.L."/>
            <person name="Wegrzyn J.L."/>
            <person name="Langley C.H."/>
            <person name="Neale D.B."/>
        </authorList>
    </citation>
    <scope>NUCLEOTIDE SEQUENCE</scope>
    <source>
        <tissue evidence="12">Leaves</tissue>
    </source>
</reference>
<keyword evidence="4 8" id="KW-0498">Mitosis</keyword>
<accession>A0A833WTH7</accession>
<comment type="subcellular location">
    <subcellularLocation>
        <location evidence="8">Chromosome</location>
        <location evidence="8">Centromere</location>
        <location evidence="8">Kinetochore</location>
    </subcellularLocation>
    <subcellularLocation>
        <location evidence="8">Nucleus</location>
    </subcellularLocation>
</comment>
<feature type="compositionally biased region" description="Basic and acidic residues" evidence="10">
    <location>
        <begin position="1"/>
        <end position="12"/>
    </location>
</feature>
<sequence>SARAGSSERERPNLSPTPSLEKKETMMRGTGGRRRRPKESFNPAPTPTPLEHLRQFGRDSDASFASSRPSSSVGIGRAATFELYKERSIQQSAISTINSYVSSHSAPPLRTPLPSAKEITNTLHFLLSRLDFPSSKLDEDLPFFLKSLNYPFKFNKSILKSPGTPHQWPAFLALIHWLVQIALFNDHLSTFSPSSPDRDNDEMKAYVLESYLHYIRGDDDAVDALDGIFVEKLERKKEDLRENVGVLGANVGELEAKAEALRSGPSQKEVLEKEKRLLEEDVNKFHTIISEFSDRMAATEKMLEEKERELEAKVEERKRICEENEELKRRVDTQTMNARDVERMRRELQALERDVGEVELARNTWDEKSWDLDATLGHKFKELEALAIECNQAMRRLKLSNDFQYVLNAKGSTPSEIMGIDYKSKLKPALDSHADDIQKSSMAKLEELIFLQQHSKENVAKIEGKRSHIVALQSRIDELEAQLNLLKKEIEDYTYRCAAEAKKMMEEVQSETHNLDVVDREAAEVLKTSELRLQDAIRQSEEDIQMHAYELFRLVDSVSRYKEYVESKISEMKSNLAEAAVTISDAYKGSLPAQFASVLNANRS</sequence>
<feature type="region of interest" description="Disordered" evidence="10">
    <location>
        <begin position="1"/>
        <end position="53"/>
    </location>
</feature>
<evidence type="ECO:0000256" key="7">
    <source>
        <dbReference type="ARBA" id="ARBA00023328"/>
    </source>
</evidence>
<comment type="caution">
    <text evidence="12">The sequence shown here is derived from an EMBL/GenBank/DDBJ whole genome shotgun (WGS) entry which is preliminary data.</text>
</comment>
<dbReference type="GO" id="GO:0005634">
    <property type="term" value="C:nucleus"/>
    <property type="evidence" value="ECO:0007669"/>
    <property type="project" value="UniProtKB-SubCell"/>
</dbReference>
<feature type="domain" description="Kinetochore protein Ndc80 CH" evidence="11">
    <location>
        <begin position="85"/>
        <end position="186"/>
    </location>
</feature>
<evidence type="ECO:0000256" key="2">
    <source>
        <dbReference type="ARBA" id="ARBA00022454"/>
    </source>
</evidence>
<dbReference type="InterPro" id="IPR055307">
    <property type="entry name" value="NDC80_plants"/>
</dbReference>
<reference evidence="12" key="2">
    <citation type="submission" date="2020-03" db="EMBL/GenBank/DDBJ databases">
        <title>Walnut 2.0.</title>
        <authorList>
            <person name="Marrano A."/>
            <person name="Britton M."/>
            <person name="Zimin A.V."/>
            <person name="Zaini P.A."/>
            <person name="Workman R."/>
            <person name="Puiu D."/>
            <person name="Bianco L."/>
            <person name="Allen B.J."/>
            <person name="Troggio M."/>
            <person name="Leslie C.A."/>
            <person name="Timp W."/>
            <person name="Dendekar A."/>
            <person name="Salzberg S.L."/>
            <person name="Neale D.B."/>
        </authorList>
    </citation>
    <scope>NUCLEOTIDE SEQUENCE</scope>
    <source>
        <tissue evidence="12">Leaves</tissue>
    </source>
</reference>
<keyword evidence="2 8" id="KW-0158">Chromosome</keyword>
<keyword evidence="7 8" id="KW-0137">Centromere</keyword>